<reference evidence="1" key="1">
    <citation type="submission" date="2014-09" db="EMBL/GenBank/DDBJ databases">
        <authorList>
            <person name="Magalhaes I.L.F."/>
            <person name="Oliveira U."/>
            <person name="Santos F.R."/>
            <person name="Vidigal T.H.D.A."/>
            <person name="Brescovit A.D."/>
            <person name="Santos A.J."/>
        </authorList>
    </citation>
    <scope>NUCLEOTIDE SEQUENCE</scope>
    <source>
        <tissue evidence="1">Shoot tissue taken approximately 20 cm above the soil surface</tissue>
    </source>
</reference>
<accession>A0A0A9CK94</accession>
<dbReference type="AlphaFoldDB" id="A0A0A9CK94"/>
<proteinExistence type="predicted"/>
<evidence type="ECO:0000313" key="1">
    <source>
        <dbReference type="EMBL" id="JAD76694.1"/>
    </source>
</evidence>
<name>A0A0A9CK94_ARUDO</name>
<reference evidence="1" key="2">
    <citation type="journal article" date="2015" name="Data Brief">
        <title>Shoot transcriptome of the giant reed, Arundo donax.</title>
        <authorList>
            <person name="Barrero R.A."/>
            <person name="Guerrero F.D."/>
            <person name="Moolhuijzen P."/>
            <person name="Goolsby J.A."/>
            <person name="Tidwell J."/>
            <person name="Bellgard S.E."/>
            <person name="Bellgard M.I."/>
        </authorList>
    </citation>
    <scope>NUCLEOTIDE SEQUENCE</scope>
    <source>
        <tissue evidence="1">Shoot tissue taken approximately 20 cm above the soil surface</tissue>
    </source>
</reference>
<dbReference type="EMBL" id="GBRH01221201">
    <property type="protein sequence ID" value="JAD76694.1"/>
    <property type="molecule type" value="Transcribed_RNA"/>
</dbReference>
<protein>
    <submittedName>
        <fullName evidence="1">Uncharacterized protein</fullName>
    </submittedName>
</protein>
<organism evidence="1">
    <name type="scientific">Arundo donax</name>
    <name type="common">Giant reed</name>
    <name type="synonym">Donax arundinaceus</name>
    <dbReference type="NCBI Taxonomy" id="35708"/>
    <lineage>
        <taxon>Eukaryota</taxon>
        <taxon>Viridiplantae</taxon>
        <taxon>Streptophyta</taxon>
        <taxon>Embryophyta</taxon>
        <taxon>Tracheophyta</taxon>
        <taxon>Spermatophyta</taxon>
        <taxon>Magnoliopsida</taxon>
        <taxon>Liliopsida</taxon>
        <taxon>Poales</taxon>
        <taxon>Poaceae</taxon>
        <taxon>PACMAD clade</taxon>
        <taxon>Arundinoideae</taxon>
        <taxon>Arundineae</taxon>
        <taxon>Arundo</taxon>
    </lineage>
</organism>
<sequence>MHNRFSDKSMHLVTNSMLLLSRDSSITCATRIASSYSSRSLLS</sequence>